<dbReference type="SUPFAM" id="SSF56954">
    <property type="entry name" value="Outer membrane efflux proteins (OEP)"/>
    <property type="match status" value="1"/>
</dbReference>
<protein>
    <submittedName>
        <fullName evidence="1">TolC family protein</fullName>
    </submittedName>
</protein>
<dbReference type="AlphaFoldDB" id="A0A4R9M1U1"/>
<comment type="caution">
    <text evidence="1">The sequence shown here is derived from an EMBL/GenBank/DDBJ whole genome shotgun (WGS) entry which is preliminary data.</text>
</comment>
<dbReference type="Proteomes" id="UP000298058">
    <property type="component" value="Unassembled WGS sequence"/>
</dbReference>
<gene>
    <name evidence="1" type="ORF">EHS15_02485</name>
</gene>
<dbReference type="PANTHER" id="PTHR30203:SF23">
    <property type="entry name" value="OUTER MEMBRANE EFFLUX PROTEIN"/>
    <property type="match status" value="1"/>
</dbReference>
<proteinExistence type="predicted"/>
<dbReference type="GO" id="GO:0015562">
    <property type="term" value="F:efflux transmembrane transporter activity"/>
    <property type="evidence" value="ECO:0007669"/>
    <property type="project" value="InterPro"/>
</dbReference>
<reference evidence="1" key="1">
    <citation type="journal article" date="2019" name="PLoS Negl. Trop. Dis.">
        <title>Revisiting the worldwide diversity of Leptospira species in the environment.</title>
        <authorList>
            <person name="Vincent A.T."/>
            <person name="Schiettekatte O."/>
            <person name="Bourhy P."/>
            <person name="Veyrier F.J."/>
            <person name="Picardeau M."/>
        </authorList>
    </citation>
    <scope>NUCLEOTIDE SEQUENCE [LARGE SCALE GENOMIC DNA]</scope>
    <source>
        <strain evidence="1">201300427</strain>
    </source>
</reference>
<dbReference type="Gene3D" id="1.20.1600.10">
    <property type="entry name" value="Outer membrane efflux proteins (OEP)"/>
    <property type="match status" value="1"/>
</dbReference>
<dbReference type="RefSeq" id="WP_135758959.1">
    <property type="nucleotide sequence ID" value="NZ_RQHW01000008.1"/>
</dbReference>
<accession>A0A4R9M1U1</accession>
<evidence type="ECO:0000313" key="2">
    <source>
        <dbReference type="Proteomes" id="UP000298058"/>
    </source>
</evidence>
<organism evidence="1 2">
    <name type="scientific">Leptospira idonii</name>
    <dbReference type="NCBI Taxonomy" id="1193500"/>
    <lineage>
        <taxon>Bacteria</taxon>
        <taxon>Pseudomonadati</taxon>
        <taxon>Spirochaetota</taxon>
        <taxon>Spirochaetia</taxon>
        <taxon>Leptospirales</taxon>
        <taxon>Leptospiraceae</taxon>
        <taxon>Leptospira</taxon>
    </lineage>
</organism>
<keyword evidence="2" id="KW-1185">Reference proteome</keyword>
<sequence>MMMNRFVSLFTIICFLCFRSPVFSVSLKEIEREFQEKNLFLLSKQYEIESSRAQILQARLWQNPNLYIEQNVYNWKTGRYFDVTSKGQSVVSFQQLIELGGKREKRIQAKSLLKGITEYELYDLTRALKFELRSAFFSLYYYREMMEFYKGSSRSISETIARMEKSYSDKDVTLSEIMRLKAILFLLDNESANLSVKIQEQEDSLRLLLNQTESNRFPVLELDESGLDRLDIFSLNVTDLQDWGEKNRPDVQIADLMIQYERTNLSLAKAEVIPDLNLGILWDRQGSYIENYYALTASIALPINDRNQGNIKSAEQSVKTSEVKKEIVRNKLRKEIYASWKKAFEKDKVYQSYAKNFIVDYHSLAEVMLKNYTKRYITIIEFADFFDAYRQSMEQFLNLRIERLQSFENLNFSVGFNLLELEKN</sequence>
<evidence type="ECO:0000313" key="1">
    <source>
        <dbReference type="EMBL" id="TGN20744.1"/>
    </source>
</evidence>
<dbReference type="OrthoDB" id="9791261at2"/>
<name>A0A4R9M1U1_9LEPT</name>
<dbReference type="EMBL" id="RQHW01000008">
    <property type="protein sequence ID" value="TGN20744.1"/>
    <property type="molecule type" value="Genomic_DNA"/>
</dbReference>
<dbReference type="InterPro" id="IPR010131">
    <property type="entry name" value="MdtP/NodT-like"/>
</dbReference>
<dbReference type="PANTHER" id="PTHR30203">
    <property type="entry name" value="OUTER MEMBRANE CATION EFFLUX PROTEIN"/>
    <property type="match status" value="1"/>
</dbReference>